<comment type="caution">
    <text evidence="1">The sequence shown here is derived from an EMBL/GenBank/DDBJ whole genome shotgun (WGS) entry which is preliminary data.</text>
</comment>
<dbReference type="EMBL" id="CM029051">
    <property type="protein sequence ID" value="KAG2561917.1"/>
    <property type="molecule type" value="Genomic_DNA"/>
</dbReference>
<accession>A0A8T0PHX0</accession>
<sequence>MQRKYIAMVLFTASDWLSVCGWNAVLIRSCTPTILNMSRQMCPVKTGSLSLTIDVGNPCRRTMSLKKALATDEAV</sequence>
<proteinExistence type="predicted"/>
<dbReference type="AlphaFoldDB" id="A0A8T0PHX0"/>
<evidence type="ECO:0000313" key="2">
    <source>
        <dbReference type="Proteomes" id="UP000823388"/>
    </source>
</evidence>
<organism evidence="1 2">
    <name type="scientific">Panicum virgatum</name>
    <name type="common">Blackwell switchgrass</name>
    <dbReference type="NCBI Taxonomy" id="38727"/>
    <lineage>
        <taxon>Eukaryota</taxon>
        <taxon>Viridiplantae</taxon>
        <taxon>Streptophyta</taxon>
        <taxon>Embryophyta</taxon>
        <taxon>Tracheophyta</taxon>
        <taxon>Spermatophyta</taxon>
        <taxon>Magnoliopsida</taxon>
        <taxon>Liliopsida</taxon>
        <taxon>Poales</taxon>
        <taxon>Poaceae</taxon>
        <taxon>PACMAD clade</taxon>
        <taxon>Panicoideae</taxon>
        <taxon>Panicodae</taxon>
        <taxon>Paniceae</taxon>
        <taxon>Panicinae</taxon>
        <taxon>Panicum</taxon>
        <taxon>Panicum sect. Hiantes</taxon>
    </lineage>
</organism>
<protein>
    <submittedName>
        <fullName evidence="1">Uncharacterized protein</fullName>
    </submittedName>
</protein>
<evidence type="ECO:0000313" key="1">
    <source>
        <dbReference type="EMBL" id="KAG2561917.1"/>
    </source>
</evidence>
<name>A0A8T0PHX0_PANVG</name>
<gene>
    <name evidence="1" type="ORF">PVAP13_8KG216601</name>
</gene>
<keyword evidence="2" id="KW-1185">Reference proteome</keyword>
<reference evidence="1" key="1">
    <citation type="submission" date="2020-05" db="EMBL/GenBank/DDBJ databases">
        <title>WGS assembly of Panicum virgatum.</title>
        <authorList>
            <person name="Lovell J.T."/>
            <person name="Jenkins J."/>
            <person name="Shu S."/>
            <person name="Juenger T.E."/>
            <person name="Schmutz J."/>
        </authorList>
    </citation>
    <scope>NUCLEOTIDE SEQUENCE</scope>
    <source>
        <strain evidence="1">AP13</strain>
    </source>
</reference>
<dbReference type="Proteomes" id="UP000823388">
    <property type="component" value="Chromosome 8K"/>
</dbReference>